<dbReference type="RefSeq" id="WP_179664977.1">
    <property type="nucleotide sequence ID" value="NZ_JACCBG010000001.1"/>
</dbReference>
<dbReference type="Pfam" id="PF13561">
    <property type="entry name" value="adh_short_C2"/>
    <property type="match status" value="1"/>
</dbReference>
<keyword evidence="5" id="KW-1185">Reference proteome</keyword>
<comment type="caution">
    <text evidence="4">The sequence shown here is derived from an EMBL/GenBank/DDBJ whole genome shotgun (WGS) entry which is preliminary data.</text>
</comment>
<dbReference type="NCBIfam" id="NF009466">
    <property type="entry name" value="PRK12826.1-2"/>
    <property type="match status" value="1"/>
</dbReference>
<dbReference type="InterPro" id="IPR057326">
    <property type="entry name" value="KR_dom"/>
</dbReference>
<reference evidence="4 5" key="1">
    <citation type="submission" date="2020-07" db="EMBL/GenBank/DDBJ databases">
        <title>Sequencing the genomes of 1000 actinobacteria strains.</title>
        <authorList>
            <person name="Klenk H.-P."/>
        </authorList>
    </citation>
    <scope>NUCLEOTIDE SEQUENCE [LARGE SCALE GENOMIC DNA]</scope>
    <source>
        <strain evidence="4 5">DSM 21350</strain>
    </source>
</reference>
<gene>
    <name evidence="4" type="ORF">BJZ21_003524</name>
</gene>
<feature type="domain" description="Ketoreductase" evidence="3">
    <location>
        <begin position="8"/>
        <end position="189"/>
    </location>
</feature>
<dbReference type="GO" id="GO:0030497">
    <property type="term" value="P:fatty acid elongation"/>
    <property type="evidence" value="ECO:0007669"/>
    <property type="project" value="TreeGrafter"/>
</dbReference>
<dbReference type="Gene3D" id="3.40.50.720">
    <property type="entry name" value="NAD(P)-binding Rossmann-like Domain"/>
    <property type="match status" value="1"/>
</dbReference>
<evidence type="ECO:0000256" key="1">
    <source>
        <dbReference type="ARBA" id="ARBA00006484"/>
    </source>
</evidence>
<organism evidence="4 5">
    <name type="scientific">Nocardioides panaciterrulae</name>
    <dbReference type="NCBI Taxonomy" id="661492"/>
    <lineage>
        <taxon>Bacteria</taxon>
        <taxon>Bacillati</taxon>
        <taxon>Actinomycetota</taxon>
        <taxon>Actinomycetes</taxon>
        <taxon>Propionibacteriales</taxon>
        <taxon>Nocardioidaceae</taxon>
        <taxon>Nocardioides</taxon>
    </lineage>
</organism>
<dbReference type="GO" id="GO:0004316">
    <property type="term" value="F:3-oxoacyl-[acyl-carrier-protein] reductase (NADPH) activity"/>
    <property type="evidence" value="ECO:0007669"/>
    <property type="project" value="UniProtKB-EC"/>
</dbReference>
<sequence length="253" mass="26336">MTTNLDGRNALITGGGVGIGKEIALELARAGAQVAVTYLSHEPDEDFAREIKEASGHALIAHRLDITSEEEIRSAIDELARGMGSVDVLVNNAGGLVQRQTIADMDPALWRKVMAVNLDSTFLVTHYCLPHMTTGWGRIINIASLAGFNGGHPGAVAYASSKSAIFGFTRGLSKELAAQGITVNAVAPGFIEATPFHDTFTTAESKAATISGIPVQRPGVPADVAAAVAWLASPSAGFTTGTTLSINGGQYFT</sequence>
<dbReference type="EC" id="1.1.1.100" evidence="4"/>
<dbReference type="EMBL" id="JACCBG010000001">
    <property type="protein sequence ID" value="NYD43441.1"/>
    <property type="molecule type" value="Genomic_DNA"/>
</dbReference>
<dbReference type="PRINTS" id="PR00081">
    <property type="entry name" value="GDHRDH"/>
</dbReference>
<evidence type="ECO:0000256" key="2">
    <source>
        <dbReference type="ARBA" id="ARBA00023002"/>
    </source>
</evidence>
<dbReference type="PRINTS" id="PR00080">
    <property type="entry name" value="SDRFAMILY"/>
</dbReference>
<dbReference type="PROSITE" id="PS00061">
    <property type="entry name" value="ADH_SHORT"/>
    <property type="match status" value="1"/>
</dbReference>
<dbReference type="PANTHER" id="PTHR42760">
    <property type="entry name" value="SHORT-CHAIN DEHYDROGENASES/REDUCTASES FAMILY MEMBER"/>
    <property type="match status" value="1"/>
</dbReference>
<dbReference type="PANTHER" id="PTHR42760:SF40">
    <property type="entry name" value="3-OXOACYL-[ACYL-CARRIER-PROTEIN] REDUCTASE, CHLOROPLASTIC"/>
    <property type="match status" value="1"/>
</dbReference>
<evidence type="ECO:0000259" key="3">
    <source>
        <dbReference type="SMART" id="SM00822"/>
    </source>
</evidence>
<dbReference type="InterPro" id="IPR036291">
    <property type="entry name" value="NAD(P)-bd_dom_sf"/>
</dbReference>
<dbReference type="InterPro" id="IPR020904">
    <property type="entry name" value="Sc_DH/Rdtase_CS"/>
</dbReference>
<dbReference type="FunFam" id="3.40.50.720:FF:000084">
    <property type="entry name" value="Short-chain dehydrogenase reductase"/>
    <property type="match status" value="1"/>
</dbReference>
<protein>
    <submittedName>
        <fullName evidence="4">3-oxoacyl-[acyl-carrier protein] reductase</fullName>
        <ecNumber evidence="4">1.1.1.100</ecNumber>
    </submittedName>
</protein>
<evidence type="ECO:0000313" key="4">
    <source>
        <dbReference type="EMBL" id="NYD43441.1"/>
    </source>
</evidence>
<dbReference type="AlphaFoldDB" id="A0A7Y9E9M1"/>
<name>A0A7Y9E9M1_9ACTN</name>
<accession>A0A7Y9E9M1</accession>
<proteinExistence type="inferred from homology"/>
<dbReference type="SMART" id="SM00822">
    <property type="entry name" value="PKS_KR"/>
    <property type="match status" value="1"/>
</dbReference>
<comment type="similarity">
    <text evidence="1">Belongs to the short-chain dehydrogenases/reductases (SDR) family.</text>
</comment>
<evidence type="ECO:0000313" key="5">
    <source>
        <dbReference type="Proteomes" id="UP000535511"/>
    </source>
</evidence>
<dbReference type="SUPFAM" id="SSF51735">
    <property type="entry name" value="NAD(P)-binding Rossmann-fold domains"/>
    <property type="match status" value="1"/>
</dbReference>
<dbReference type="Proteomes" id="UP000535511">
    <property type="component" value="Unassembled WGS sequence"/>
</dbReference>
<keyword evidence="2 4" id="KW-0560">Oxidoreductase</keyword>
<dbReference type="InterPro" id="IPR002347">
    <property type="entry name" value="SDR_fam"/>
</dbReference>